<organism evidence="1 2">
    <name type="scientific">Prorocentrum cordatum</name>
    <dbReference type="NCBI Taxonomy" id="2364126"/>
    <lineage>
        <taxon>Eukaryota</taxon>
        <taxon>Sar</taxon>
        <taxon>Alveolata</taxon>
        <taxon>Dinophyceae</taxon>
        <taxon>Prorocentrales</taxon>
        <taxon>Prorocentraceae</taxon>
        <taxon>Prorocentrum</taxon>
    </lineage>
</organism>
<accession>A0ABN9PS03</accession>
<gene>
    <name evidence="1" type="ORF">PCOR1329_LOCUS5321</name>
</gene>
<proteinExistence type="predicted"/>
<evidence type="ECO:0000313" key="2">
    <source>
        <dbReference type="Proteomes" id="UP001189429"/>
    </source>
</evidence>
<feature type="non-terminal residue" evidence="1">
    <location>
        <position position="268"/>
    </location>
</feature>
<feature type="non-terminal residue" evidence="1">
    <location>
        <position position="1"/>
    </location>
</feature>
<evidence type="ECO:0008006" key="3">
    <source>
        <dbReference type="Google" id="ProtNLM"/>
    </source>
</evidence>
<sequence>QVPPDAEDPLRAVLFWPTLRIQKNLLGPPDTAMHAALLAATLALAIAPAAASAPQQASPAEGPPVLSDALDLFQLSVNASVFAGRSAAAAAGRARHLEAALEPLLAAVPRNAQGRVDAPAVRYVLHRLFHGQRGWRVEGLDPEGRAWNSSGLAGITVLRRLPAGSLALVLGRWEERGLDADEVALLASTIEGLVHGEAAERLRAVYQLRGLPTDAPVDEQRVAAAVDFCLASYVIGRKVSAITEKDLLTQYSRLGELFPAWNATRDWV</sequence>
<comment type="caution">
    <text evidence="1">The sequence shown here is derived from an EMBL/GenBank/DDBJ whole genome shotgun (WGS) entry which is preliminary data.</text>
</comment>
<keyword evidence="2" id="KW-1185">Reference proteome</keyword>
<name>A0ABN9PS03_9DINO</name>
<evidence type="ECO:0000313" key="1">
    <source>
        <dbReference type="EMBL" id="CAK0795761.1"/>
    </source>
</evidence>
<reference evidence="1" key="1">
    <citation type="submission" date="2023-10" db="EMBL/GenBank/DDBJ databases">
        <authorList>
            <person name="Chen Y."/>
            <person name="Shah S."/>
            <person name="Dougan E. K."/>
            <person name="Thang M."/>
            <person name="Chan C."/>
        </authorList>
    </citation>
    <scope>NUCLEOTIDE SEQUENCE [LARGE SCALE GENOMIC DNA]</scope>
</reference>
<dbReference type="Proteomes" id="UP001189429">
    <property type="component" value="Unassembled WGS sequence"/>
</dbReference>
<dbReference type="EMBL" id="CAUYUJ010001402">
    <property type="protein sequence ID" value="CAK0795761.1"/>
    <property type="molecule type" value="Genomic_DNA"/>
</dbReference>
<protein>
    <recommendedName>
        <fullName evidence="3">Queuosine salvage protein</fullName>
    </recommendedName>
</protein>